<organism evidence="2 3">
    <name type="scientific">Paludisphaera mucosa</name>
    <dbReference type="NCBI Taxonomy" id="3030827"/>
    <lineage>
        <taxon>Bacteria</taxon>
        <taxon>Pseudomonadati</taxon>
        <taxon>Planctomycetota</taxon>
        <taxon>Planctomycetia</taxon>
        <taxon>Isosphaerales</taxon>
        <taxon>Isosphaeraceae</taxon>
        <taxon>Paludisphaera</taxon>
    </lineage>
</organism>
<dbReference type="EMBL" id="JARRAG010000002">
    <property type="protein sequence ID" value="MDG3005754.1"/>
    <property type="molecule type" value="Genomic_DNA"/>
</dbReference>
<feature type="transmembrane region" description="Helical" evidence="1">
    <location>
        <begin position="80"/>
        <end position="101"/>
    </location>
</feature>
<feature type="transmembrane region" description="Helical" evidence="1">
    <location>
        <begin position="274"/>
        <end position="292"/>
    </location>
</feature>
<feature type="transmembrane region" description="Helical" evidence="1">
    <location>
        <begin position="187"/>
        <end position="211"/>
    </location>
</feature>
<feature type="transmembrane region" description="Helical" evidence="1">
    <location>
        <begin position="232"/>
        <end position="254"/>
    </location>
</feature>
<accession>A0ABT6FDU3</accession>
<proteinExistence type="predicted"/>
<protein>
    <submittedName>
        <fullName evidence="2">Uncharacterized protein</fullName>
    </submittedName>
</protein>
<evidence type="ECO:0000313" key="2">
    <source>
        <dbReference type="EMBL" id="MDG3005754.1"/>
    </source>
</evidence>
<evidence type="ECO:0000313" key="3">
    <source>
        <dbReference type="Proteomes" id="UP001216907"/>
    </source>
</evidence>
<reference evidence="2 3" key="1">
    <citation type="submission" date="2023-03" db="EMBL/GenBank/DDBJ databases">
        <title>Paludisphaera mucosa sp. nov. a novel planctomycete from northern fen.</title>
        <authorList>
            <person name="Ivanova A."/>
        </authorList>
    </citation>
    <scope>NUCLEOTIDE SEQUENCE [LARGE SCALE GENOMIC DNA]</scope>
    <source>
        <strain evidence="2 3">Pla2</strain>
    </source>
</reference>
<feature type="transmembrane region" description="Helical" evidence="1">
    <location>
        <begin position="121"/>
        <end position="140"/>
    </location>
</feature>
<dbReference type="RefSeq" id="WP_277862084.1">
    <property type="nucleotide sequence ID" value="NZ_JARRAG010000002.1"/>
</dbReference>
<keyword evidence="1" id="KW-1133">Transmembrane helix</keyword>
<keyword evidence="1" id="KW-0472">Membrane</keyword>
<sequence>MPRYWECPSCRALLTRERLESTAGACPYCDARVGPPAEFADPDAPPAESAGRRLAPIAVPRTGAGKLAASLRLFFENLPLIAALVLMIKLPSNAAVELIAARQGGPTDPLANLMLKGVVDLFFGPIYAAAVLTIMADRMAGRPSTFLEAARAGIDAWGRVFAARLLAGLSIFLAGSLGILLRDLPPIIRLVLLIPGIVLAVRYCLVDEVIVLEHTAILDSRRRSADLVSGRAWRIVGAGAAALAIIGVVSVLVGETADRAGLLDGPLTRALCDCLLDVFAVFYSILLFLFYWEARAERESDVALDPALEDHPS</sequence>
<keyword evidence="1" id="KW-0812">Transmembrane</keyword>
<name>A0ABT6FDU3_9BACT</name>
<keyword evidence="3" id="KW-1185">Reference proteome</keyword>
<dbReference type="Proteomes" id="UP001216907">
    <property type="component" value="Unassembled WGS sequence"/>
</dbReference>
<gene>
    <name evidence="2" type="ORF">PZE19_18355</name>
</gene>
<feature type="transmembrane region" description="Helical" evidence="1">
    <location>
        <begin position="161"/>
        <end position="181"/>
    </location>
</feature>
<comment type="caution">
    <text evidence="2">The sequence shown here is derived from an EMBL/GenBank/DDBJ whole genome shotgun (WGS) entry which is preliminary data.</text>
</comment>
<evidence type="ECO:0000256" key="1">
    <source>
        <dbReference type="SAM" id="Phobius"/>
    </source>
</evidence>